<dbReference type="RefSeq" id="WP_076733395.1">
    <property type="nucleotide sequence ID" value="NZ_CP019352.1"/>
</dbReference>
<name>A0AAC9PXD6_9FLAO</name>
<dbReference type="NCBIfam" id="TIGR04183">
    <property type="entry name" value="Por_Secre_tail"/>
    <property type="match status" value="1"/>
</dbReference>
<dbReference type="Proteomes" id="UP000187506">
    <property type="component" value="Chromosome"/>
</dbReference>
<keyword evidence="5" id="KW-1185">Reference proteome</keyword>
<feature type="signal peptide" evidence="2">
    <location>
        <begin position="1"/>
        <end position="20"/>
    </location>
</feature>
<evidence type="ECO:0000259" key="3">
    <source>
        <dbReference type="Pfam" id="PF18962"/>
    </source>
</evidence>
<feature type="chain" id="PRO_5042248875" description="Secretion system C-terminal sorting domain-containing protein" evidence="2">
    <location>
        <begin position="21"/>
        <end position="263"/>
    </location>
</feature>
<reference evidence="4 5" key="1">
    <citation type="submission" date="2017-01" db="EMBL/GenBank/DDBJ databases">
        <title>Complete genome of Lacinutrix venerupis DOK2-8 isolated from seawater in Dokdo.</title>
        <authorList>
            <person name="Chi W.-J."/>
            <person name="Kim J.H."/>
        </authorList>
    </citation>
    <scope>NUCLEOTIDE SEQUENCE [LARGE SCALE GENOMIC DNA]</scope>
    <source>
        <strain evidence="4 5">DOK2-8</strain>
    </source>
</reference>
<evidence type="ECO:0000313" key="5">
    <source>
        <dbReference type="Proteomes" id="UP000187506"/>
    </source>
</evidence>
<feature type="domain" description="Secretion system C-terminal sorting" evidence="3">
    <location>
        <begin position="196"/>
        <end position="261"/>
    </location>
</feature>
<gene>
    <name evidence="4" type="ORF">BWR22_09215</name>
</gene>
<dbReference type="EMBL" id="CP019352">
    <property type="protein sequence ID" value="APY00489.1"/>
    <property type="molecule type" value="Genomic_DNA"/>
</dbReference>
<organism evidence="4 5">
    <name type="scientific">Lacinutrix venerupis</name>
    <dbReference type="NCBI Taxonomy" id="1486034"/>
    <lineage>
        <taxon>Bacteria</taxon>
        <taxon>Pseudomonadati</taxon>
        <taxon>Bacteroidota</taxon>
        <taxon>Flavobacteriia</taxon>
        <taxon>Flavobacteriales</taxon>
        <taxon>Flavobacteriaceae</taxon>
        <taxon>Lacinutrix</taxon>
    </lineage>
</organism>
<dbReference type="InterPro" id="IPR026444">
    <property type="entry name" value="Secre_tail"/>
</dbReference>
<dbReference type="KEGG" id="lvn:BWR22_09215"/>
<dbReference type="AlphaFoldDB" id="A0AAC9PXD6"/>
<keyword evidence="1 2" id="KW-0732">Signal</keyword>
<evidence type="ECO:0000256" key="2">
    <source>
        <dbReference type="SAM" id="SignalP"/>
    </source>
</evidence>
<accession>A0AAC9PXD6</accession>
<protein>
    <recommendedName>
        <fullName evidence="3">Secretion system C-terminal sorting domain-containing protein</fullName>
    </recommendedName>
</protein>
<evidence type="ECO:0000256" key="1">
    <source>
        <dbReference type="ARBA" id="ARBA00022729"/>
    </source>
</evidence>
<dbReference type="Pfam" id="PF18962">
    <property type="entry name" value="Por_Secre_tail"/>
    <property type="match status" value="1"/>
</dbReference>
<sequence length="263" mass="28684">MKTFYSILALLFFSICNAQSYTYGIVNTDNYNFKIVAIPDFDASTDASDMGFTLTMPAGSADLINANSLLPGRVWSLQEYDAAFLTSQGLGDGSRDVFQFNNPPGQSLISHVSGEHIDLVSFSVTNMPMTGEMTFLDNTDPVAVGALGVLDSFYNSNIDATTTQDYFAGYEPGLTSIMFDTLSVGEDEKVDLITKVFPNPTKDSITIQSKKTIHLAKLFDITGKLVMEVNNPLTISLSSLPSGVYILKLETELSTSIKRIIKE</sequence>
<evidence type="ECO:0000313" key="4">
    <source>
        <dbReference type="EMBL" id="APY00489.1"/>
    </source>
</evidence>
<proteinExistence type="predicted"/>